<keyword evidence="2" id="KW-1185">Reference proteome</keyword>
<reference evidence="1" key="1">
    <citation type="submission" date="2021-01" db="EMBL/GenBank/DDBJ databases">
        <authorList>
            <person name="Li R."/>
            <person name="Bekaert M."/>
        </authorList>
    </citation>
    <scope>NUCLEOTIDE SEQUENCE</scope>
    <source>
        <strain evidence="1">Farmed</strain>
    </source>
</reference>
<dbReference type="AlphaFoldDB" id="A0A812DDC5"/>
<accession>A0A812DDC5</accession>
<comment type="caution">
    <text evidence="1">The sequence shown here is derived from an EMBL/GenBank/DDBJ whole genome shotgun (WGS) entry which is preliminary data.</text>
</comment>
<evidence type="ECO:0000313" key="2">
    <source>
        <dbReference type="Proteomes" id="UP000597762"/>
    </source>
</evidence>
<organism evidence="1 2">
    <name type="scientific">Acanthosepion pharaonis</name>
    <name type="common">Pharaoh cuttlefish</name>
    <name type="synonym">Sepia pharaonis</name>
    <dbReference type="NCBI Taxonomy" id="158019"/>
    <lineage>
        <taxon>Eukaryota</taxon>
        <taxon>Metazoa</taxon>
        <taxon>Spiralia</taxon>
        <taxon>Lophotrochozoa</taxon>
        <taxon>Mollusca</taxon>
        <taxon>Cephalopoda</taxon>
        <taxon>Coleoidea</taxon>
        <taxon>Decapodiformes</taxon>
        <taxon>Sepiida</taxon>
        <taxon>Sepiina</taxon>
        <taxon>Sepiidae</taxon>
        <taxon>Acanthosepion</taxon>
    </lineage>
</organism>
<name>A0A812DDC5_ACAPH</name>
<sequence length="224" mass="25250">MPFCDDEENCINRCPFPIDHFPIDPFPIDPFPINPFPIDSFPIDPFPIDSFPIDTFPIDLFPIDPFPIDHFPIDHFPIDPFPIDPFPIDPFPIDPFLIDSFPIDPFPVDPFFILFPSILFPVVSLIENVQKVQTIGRERVGPAPPTSGNTPQLHDSYNPATKTPQIFALKCSNTASWFATHNSLEWSPAVTFIPANTNQFAYAQVLLSSILAATRSRFHKSDSP</sequence>
<proteinExistence type="predicted"/>
<dbReference type="EMBL" id="CAHIKZ030003011">
    <property type="protein sequence ID" value="CAE1295119.1"/>
    <property type="molecule type" value="Genomic_DNA"/>
</dbReference>
<dbReference type="Proteomes" id="UP000597762">
    <property type="component" value="Unassembled WGS sequence"/>
</dbReference>
<evidence type="ECO:0000313" key="1">
    <source>
        <dbReference type="EMBL" id="CAE1295119.1"/>
    </source>
</evidence>
<protein>
    <submittedName>
        <fullName evidence="1">Uncharacterized protein</fullName>
    </submittedName>
</protein>
<gene>
    <name evidence="1" type="ORF">SPHA_50757</name>
</gene>